<dbReference type="InterPro" id="IPR018379">
    <property type="entry name" value="BEN_domain"/>
</dbReference>
<evidence type="ECO:0000313" key="4">
    <source>
        <dbReference type="Proteomes" id="UP000694845"/>
    </source>
</evidence>
<dbReference type="OrthoDB" id="6359816at2759"/>
<feature type="compositionally biased region" description="Basic and acidic residues" evidence="2">
    <location>
        <begin position="15"/>
        <end position="24"/>
    </location>
</feature>
<dbReference type="Pfam" id="PF10523">
    <property type="entry name" value="BEN"/>
    <property type="match status" value="1"/>
</dbReference>
<name>A0A8B7ZSQ1_ACAPL</name>
<dbReference type="GeneID" id="110988846"/>
<keyword evidence="4" id="KW-1185">Reference proteome</keyword>
<dbReference type="AlphaFoldDB" id="A0A8B7ZSQ1"/>
<feature type="compositionally biased region" description="Polar residues" evidence="2">
    <location>
        <begin position="56"/>
        <end position="65"/>
    </location>
</feature>
<proteinExistence type="predicted"/>
<evidence type="ECO:0000259" key="3">
    <source>
        <dbReference type="PROSITE" id="PS51457"/>
    </source>
</evidence>
<gene>
    <name evidence="5" type="primary">LOC110988846</name>
</gene>
<evidence type="ECO:0000313" key="5">
    <source>
        <dbReference type="RefSeq" id="XP_022108444.1"/>
    </source>
</evidence>
<dbReference type="Gene3D" id="1.10.10.2590">
    <property type="entry name" value="BEN domain"/>
    <property type="match status" value="1"/>
</dbReference>
<dbReference type="GO" id="GO:0003677">
    <property type="term" value="F:DNA binding"/>
    <property type="evidence" value="ECO:0007669"/>
    <property type="project" value="InterPro"/>
</dbReference>
<feature type="region of interest" description="Disordered" evidence="2">
    <location>
        <begin position="1"/>
        <end position="86"/>
    </location>
</feature>
<organism evidence="4 5">
    <name type="scientific">Acanthaster planci</name>
    <name type="common">Crown-of-thorns starfish</name>
    <dbReference type="NCBI Taxonomy" id="133434"/>
    <lineage>
        <taxon>Eukaryota</taxon>
        <taxon>Metazoa</taxon>
        <taxon>Echinodermata</taxon>
        <taxon>Eleutherozoa</taxon>
        <taxon>Asterozoa</taxon>
        <taxon>Asteroidea</taxon>
        <taxon>Valvatacea</taxon>
        <taxon>Valvatida</taxon>
        <taxon>Acanthasteridae</taxon>
        <taxon>Acanthaster</taxon>
    </lineage>
</organism>
<dbReference type="OMA" id="CTEYARQ"/>
<dbReference type="SMART" id="SM01025">
    <property type="entry name" value="BEN"/>
    <property type="match status" value="1"/>
</dbReference>
<sequence length="392" mass="43877">MSEEETLPTTPMADVNRKQDRPDETLTVTKQNRSLNRRPATKRRTCMQKASPPKWKTTNANTSGQLLKGRQPNGKDHRHTVNSSHSLSCTEYARQWSSGARKLAGSSRETAGLIESRTVARLNAELEVYKQENRQLRARLAEAINLKEMEKTLRMTLHSFGVPTPDSPRNACHCSQGYELPWQSEPELPQIISSNDEEEEMITEFPGAIPSQMPTTRQRDERAAQPLQHSQLQPQLLLQPHSKDARTGTLHPSTLGNALQDYTNASKHVADSPATNIELVPSSGIFVNSTQLGSIAFKKNWSYTLLTRSLMPMVFSKEEMAASCVRGERATGKGSLNSPPRPALDQAKVEAIIKFVSSQFPDVQPYQITQTMNQKLVDVRGTIRKRKQVVKL</sequence>
<evidence type="ECO:0000256" key="2">
    <source>
        <dbReference type="SAM" id="MobiDB-lite"/>
    </source>
</evidence>
<feature type="region of interest" description="Disordered" evidence="2">
    <location>
        <begin position="208"/>
        <end position="230"/>
    </location>
</feature>
<feature type="coiled-coil region" evidence="1">
    <location>
        <begin position="119"/>
        <end position="146"/>
    </location>
</feature>
<accession>A0A8B7ZSQ1</accession>
<dbReference type="PROSITE" id="PS51457">
    <property type="entry name" value="BEN"/>
    <property type="match status" value="1"/>
</dbReference>
<reference evidence="5" key="1">
    <citation type="submission" date="2025-08" db="UniProtKB">
        <authorList>
            <consortium name="RefSeq"/>
        </authorList>
    </citation>
    <scope>IDENTIFICATION</scope>
</reference>
<keyword evidence="1" id="KW-0175">Coiled coil</keyword>
<protein>
    <submittedName>
        <fullName evidence="5">Uncharacterized protein LOC110988846</fullName>
    </submittedName>
</protein>
<dbReference type="Proteomes" id="UP000694845">
    <property type="component" value="Unplaced"/>
</dbReference>
<dbReference type="KEGG" id="aplc:110988846"/>
<dbReference type="RefSeq" id="XP_022108444.1">
    <property type="nucleotide sequence ID" value="XM_022252752.1"/>
</dbReference>
<evidence type="ECO:0000256" key="1">
    <source>
        <dbReference type="SAM" id="Coils"/>
    </source>
</evidence>
<feature type="domain" description="BEN" evidence="3">
    <location>
        <begin position="282"/>
        <end position="383"/>
    </location>
</feature>
<feature type="compositionally biased region" description="Basic residues" evidence="2">
    <location>
        <begin position="35"/>
        <end position="46"/>
    </location>
</feature>